<evidence type="ECO:0000256" key="8">
    <source>
        <dbReference type="ARBA" id="ARBA00023204"/>
    </source>
</evidence>
<keyword evidence="8 9" id="KW-0234">DNA repair</keyword>
<dbReference type="AlphaFoldDB" id="G9WVB6"/>
<dbReference type="SMART" id="SM01058">
    <property type="entry name" value="CarD_TRCF"/>
    <property type="match status" value="1"/>
</dbReference>
<evidence type="ECO:0000256" key="5">
    <source>
        <dbReference type="ARBA" id="ARBA00022806"/>
    </source>
</evidence>
<feature type="domain" description="Helicase ATP-binding" evidence="10">
    <location>
        <begin position="625"/>
        <end position="786"/>
    </location>
</feature>
<keyword evidence="13" id="KW-1185">Reference proteome</keyword>
<dbReference type="SUPFAM" id="SSF143517">
    <property type="entry name" value="TRCF domain-like"/>
    <property type="match status" value="1"/>
</dbReference>
<dbReference type="CDD" id="cd17991">
    <property type="entry name" value="DEXHc_TRCF"/>
    <property type="match status" value="1"/>
</dbReference>
<keyword evidence="3 9" id="KW-0227">DNA damage</keyword>
<dbReference type="Gene3D" id="2.40.10.170">
    <property type="match status" value="1"/>
</dbReference>
<keyword evidence="4 9" id="KW-0378">Hydrolase</keyword>
<dbReference type="InterPro" id="IPR011545">
    <property type="entry name" value="DEAD/DEAH_box_helicase_dom"/>
</dbReference>
<protein>
    <recommendedName>
        <fullName evidence="9">Transcription-repair-coupling factor</fullName>
        <shortName evidence="9">TRCF</shortName>
        <ecNumber evidence="9">3.6.4.-</ecNumber>
    </recommendedName>
</protein>
<organism evidence="12 13">
    <name type="scientific">Oribacterium asaccharolyticum ACB7</name>
    <dbReference type="NCBI Taxonomy" id="796944"/>
    <lineage>
        <taxon>Bacteria</taxon>
        <taxon>Bacillati</taxon>
        <taxon>Bacillota</taxon>
        <taxon>Clostridia</taxon>
        <taxon>Lachnospirales</taxon>
        <taxon>Lachnospiraceae</taxon>
        <taxon>Oribacterium</taxon>
    </lineage>
</organism>
<dbReference type="GO" id="GO:0000716">
    <property type="term" value="P:transcription-coupled nucleotide-excision repair, DNA damage recognition"/>
    <property type="evidence" value="ECO:0007669"/>
    <property type="project" value="UniProtKB-UniRule"/>
</dbReference>
<comment type="function">
    <text evidence="9">Couples transcription and DNA repair by recognizing RNA polymerase (RNAP) stalled at DNA lesions. Mediates ATP-dependent release of RNAP and its truncated transcript from the DNA, and recruitment of nucleotide excision repair machinery to the damaged site.</text>
</comment>
<dbReference type="EMBL" id="AFZD01000017">
    <property type="protein sequence ID" value="EHL11517.1"/>
    <property type="molecule type" value="Genomic_DNA"/>
</dbReference>
<dbReference type="Gene3D" id="3.90.1150.50">
    <property type="entry name" value="Transcription-repair-coupling factor, D7 domain"/>
    <property type="match status" value="1"/>
</dbReference>
<dbReference type="HAMAP" id="MF_00969">
    <property type="entry name" value="TRCF"/>
    <property type="match status" value="1"/>
</dbReference>
<evidence type="ECO:0000256" key="6">
    <source>
        <dbReference type="ARBA" id="ARBA00022840"/>
    </source>
</evidence>
<dbReference type="PANTHER" id="PTHR47964">
    <property type="entry name" value="ATP-DEPENDENT DNA HELICASE HOMOLOG RECG, CHLOROPLASTIC"/>
    <property type="match status" value="1"/>
</dbReference>
<name>G9WVB6_9FIRM</name>
<evidence type="ECO:0000256" key="9">
    <source>
        <dbReference type="HAMAP-Rule" id="MF_00969"/>
    </source>
</evidence>
<dbReference type="Gene3D" id="3.40.50.11180">
    <property type="match status" value="1"/>
</dbReference>
<dbReference type="NCBIfam" id="TIGR00580">
    <property type="entry name" value="mfd"/>
    <property type="match status" value="1"/>
</dbReference>
<dbReference type="SMART" id="SM00487">
    <property type="entry name" value="DEXDc"/>
    <property type="match status" value="1"/>
</dbReference>
<dbReference type="SUPFAM" id="SSF52540">
    <property type="entry name" value="P-loop containing nucleoside triphosphate hydrolases"/>
    <property type="match status" value="4"/>
</dbReference>
<evidence type="ECO:0000256" key="7">
    <source>
        <dbReference type="ARBA" id="ARBA00023125"/>
    </source>
</evidence>
<dbReference type="Pfam" id="PF02559">
    <property type="entry name" value="CarD_TRCF_RID"/>
    <property type="match status" value="1"/>
</dbReference>
<feature type="domain" description="Helicase C-terminal" evidence="11">
    <location>
        <begin position="807"/>
        <end position="961"/>
    </location>
</feature>
<keyword evidence="6 9" id="KW-0067">ATP-binding</keyword>
<proteinExistence type="inferred from homology"/>
<evidence type="ECO:0000313" key="12">
    <source>
        <dbReference type="EMBL" id="EHL11517.1"/>
    </source>
</evidence>
<dbReference type="Gene3D" id="3.30.2060.10">
    <property type="entry name" value="Penicillin-binding protein 1b domain"/>
    <property type="match status" value="1"/>
</dbReference>
<dbReference type="GO" id="GO:0003684">
    <property type="term" value="F:damaged DNA binding"/>
    <property type="evidence" value="ECO:0007669"/>
    <property type="project" value="InterPro"/>
</dbReference>
<dbReference type="InterPro" id="IPR037235">
    <property type="entry name" value="TRCF-like_C_D7"/>
</dbReference>
<evidence type="ECO:0000313" key="13">
    <source>
        <dbReference type="Proteomes" id="UP000003527"/>
    </source>
</evidence>
<dbReference type="Pfam" id="PF03461">
    <property type="entry name" value="TRCF"/>
    <property type="match status" value="1"/>
</dbReference>
<comment type="similarity">
    <text evidence="9">In the C-terminal section; belongs to the helicase family. RecG subfamily.</text>
</comment>
<dbReference type="InterPro" id="IPR041471">
    <property type="entry name" value="UvrB_inter"/>
</dbReference>
<keyword evidence="5" id="KW-0347">Helicase</keyword>
<gene>
    <name evidence="9" type="primary">mfd</name>
    <name evidence="12" type="ORF">HMPREF9624_00850</name>
</gene>
<dbReference type="InterPro" id="IPR047112">
    <property type="entry name" value="RecG/Mfd"/>
</dbReference>
<dbReference type="HOGENOM" id="CLU_005122_2_0_9"/>
<dbReference type="SUPFAM" id="SSF141259">
    <property type="entry name" value="CarD-like"/>
    <property type="match status" value="1"/>
</dbReference>
<accession>G9WVB6</accession>
<dbReference type="InterPro" id="IPR036101">
    <property type="entry name" value="CarD-like/TRCF_RID_sf"/>
</dbReference>
<dbReference type="GO" id="GO:0016787">
    <property type="term" value="F:hydrolase activity"/>
    <property type="evidence" value="ECO:0007669"/>
    <property type="project" value="UniProtKB-KW"/>
</dbReference>
<dbReference type="PROSITE" id="PS51194">
    <property type="entry name" value="HELICASE_CTER"/>
    <property type="match status" value="1"/>
</dbReference>
<dbReference type="InterPro" id="IPR014001">
    <property type="entry name" value="Helicase_ATP-bd"/>
</dbReference>
<evidence type="ECO:0000256" key="4">
    <source>
        <dbReference type="ARBA" id="ARBA00022801"/>
    </source>
</evidence>
<evidence type="ECO:0000256" key="2">
    <source>
        <dbReference type="ARBA" id="ARBA00022741"/>
    </source>
</evidence>
<dbReference type="Gene3D" id="3.40.50.300">
    <property type="entry name" value="P-loop containing nucleotide triphosphate hydrolases"/>
    <property type="match status" value="2"/>
</dbReference>
<dbReference type="InterPro" id="IPR004576">
    <property type="entry name" value="Mfd"/>
</dbReference>
<sequence length="1157" mass="130716">MLNNNEINREESTYTNPIEETLLFQSMRGSLGSGKQLFYAGIVDSLKPLLALPFAKNWALYLCKSEERAKEVLQDCKAFSENVYFYPPKDYLFYKADTRGHYILRERGECLRHLLEDSGGMIVTTFPALMEKMEGKNAFRGSLFTVKVGMSIELSDLQDKLSEMGYKRAEQVEMRGEYSIRGGIVDLFSNQMEDPVRIEFFGEEVDSIRSFSLESQRSLEQISEAKLYPAGERGFSSSLKAFSLLDYFPKETAIFLDEPQRLLEEAERVEAEFLNFFAAGTGTAAKSILGVNTDSKGLSGTALKRESEEKRQAGEDEEEHIDLFSPETLLTEIGGRVFAAFSTLGTGLDSLGSAIDSGRLIEKTFTTKEIPAYGKHPGLFQEDIKRLFKEKYRVLLYSPSALRASRLAEKLREEGISAYCPDAFSIPKEGEKSIQVCTGFLRHGFSMEEEKLFILTEAELFGQSLSLKKKKKKKKAEGVRIGSLTEIEKGDYVVHESHGIGIYQGIERITTDGVSKDFIKILYGDGGNLYLPVTKLDGIEKYAGKEAKIPKLNRLNGTEWQKTKARVKGAVKEIAKELLRLYAKRQNEEGYAFSEDTVWQKEFEEAFPYEETGDQILAIEATKEDMESKKIMDRLVCGDVGYGKTEIALRAAFKAVQDSKQVAYLCPTTILAQQIYNNFVERMKGFPVGIRLLSRFQSGKELKKSLEELSHGRADIVIGTHRLLSKDVHFKNLGLLVVDEEQRFGVSDKERIKSLKENVDVLTLSATPIPRTLHMSLVGIRDLSVLEEPPLDRLPIQTYVMEENEASVREAIERELRRNGQVYYVHNRVKSIADTAMRVQRLVPYARVAYAHGQMGERELEKIMLSFIAGEIDVLVSTTIIETGLDIPNANTLIIQDADRMGLSQLYQIRGRVGRSNRISYAFLLYKKGKSLTEESEKRLKAIREFTELGSGIRIALRDLEIRGAGNVLGAEQHGHMEAVGYELYTKLLRHAVLLEKGEKTEEEGIECQMDVDFDAYIPESYIPNEEQKLEVYQKISTIGSEEEELDLKDELIDRYGDLPDKVENLFLVAMLKLSLSKIGVLECKIKRGEILMQFSPKAKLDTAKIPVLVQESQGEVRFQNGEQPALFYKKKNSRVQEKIEETMNKAGEIAALLSLN</sequence>
<comment type="similarity">
    <text evidence="9">In the N-terminal section; belongs to the UvrB family.</text>
</comment>
<dbReference type="GO" id="GO:0003678">
    <property type="term" value="F:DNA helicase activity"/>
    <property type="evidence" value="ECO:0007669"/>
    <property type="project" value="TreeGrafter"/>
</dbReference>
<dbReference type="PROSITE" id="PS51192">
    <property type="entry name" value="HELICASE_ATP_BIND_1"/>
    <property type="match status" value="1"/>
</dbReference>
<comment type="caution">
    <text evidence="12">The sequence shown here is derived from an EMBL/GenBank/DDBJ whole genome shotgun (WGS) entry which is preliminary data.</text>
</comment>
<dbReference type="InterPro" id="IPR005118">
    <property type="entry name" value="TRCF_C"/>
</dbReference>
<keyword evidence="2 9" id="KW-0547">Nucleotide-binding</keyword>
<evidence type="ECO:0000259" key="11">
    <source>
        <dbReference type="PROSITE" id="PS51194"/>
    </source>
</evidence>
<dbReference type="InterPro" id="IPR003711">
    <property type="entry name" value="CarD-like/TRCF_RID"/>
</dbReference>
<evidence type="ECO:0000256" key="1">
    <source>
        <dbReference type="ARBA" id="ARBA00022490"/>
    </source>
</evidence>
<dbReference type="RefSeq" id="WP_009536686.1">
    <property type="nucleotide sequence ID" value="NZ_JH414504.1"/>
</dbReference>
<dbReference type="Pfam" id="PF17757">
    <property type="entry name" value="UvrB_inter"/>
    <property type="match status" value="1"/>
</dbReference>
<evidence type="ECO:0000256" key="3">
    <source>
        <dbReference type="ARBA" id="ARBA00022763"/>
    </source>
</evidence>
<dbReference type="Pfam" id="PF00271">
    <property type="entry name" value="Helicase_C"/>
    <property type="match status" value="1"/>
</dbReference>
<keyword evidence="1 9" id="KW-0963">Cytoplasm</keyword>
<evidence type="ECO:0000259" key="10">
    <source>
        <dbReference type="PROSITE" id="PS51192"/>
    </source>
</evidence>
<reference evidence="12 13" key="1">
    <citation type="submission" date="2011-08" db="EMBL/GenBank/DDBJ databases">
        <title>The Genome Sequence of Oribacterium sp. ACB7.</title>
        <authorList>
            <consortium name="The Broad Institute Genome Sequencing Platform"/>
            <person name="Earl A."/>
            <person name="Ward D."/>
            <person name="Feldgarden M."/>
            <person name="Gevers D."/>
            <person name="Sizova M."/>
            <person name="Hazen A."/>
            <person name="Epstein S."/>
            <person name="Young S.K."/>
            <person name="Zeng Q."/>
            <person name="Gargeya S."/>
            <person name="Fitzgerald M."/>
            <person name="Haas B."/>
            <person name="Abouelleil A."/>
            <person name="Alvarado L."/>
            <person name="Arachchi H.M."/>
            <person name="Berlin A."/>
            <person name="Brown A."/>
            <person name="Chapman S.B."/>
            <person name="Chen Z."/>
            <person name="Dunbar C."/>
            <person name="Freedman E."/>
            <person name="Gearin G."/>
            <person name="Gellesch M."/>
            <person name="Goldberg J."/>
            <person name="Griggs A."/>
            <person name="Gujja S."/>
            <person name="Heiman D."/>
            <person name="Howarth C."/>
            <person name="Larson L."/>
            <person name="Lui A."/>
            <person name="MacDonald P.J.P."/>
            <person name="Montmayeur A."/>
            <person name="Murphy C."/>
            <person name="Neiman D."/>
            <person name="Pearson M."/>
            <person name="Priest M."/>
            <person name="Roberts A."/>
            <person name="Saif S."/>
            <person name="Shea T."/>
            <person name="Shenoy N."/>
            <person name="Sisk P."/>
            <person name="Stolte C."/>
            <person name="Sykes S."/>
            <person name="Wortman J."/>
            <person name="Nusbaum C."/>
            <person name="Birren B."/>
        </authorList>
    </citation>
    <scope>NUCLEOTIDE SEQUENCE [LARGE SCALE GENOMIC DNA]</scope>
    <source>
        <strain evidence="12 13">ACB7</strain>
    </source>
</reference>
<dbReference type="Pfam" id="PF00270">
    <property type="entry name" value="DEAD"/>
    <property type="match status" value="1"/>
</dbReference>
<keyword evidence="7 9" id="KW-0238">DNA-binding</keyword>
<comment type="subcellular location">
    <subcellularLocation>
        <location evidence="9">Cytoplasm</location>
    </subcellularLocation>
</comment>
<dbReference type="PANTHER" id="PTHR47964:SF1">
    <property type="entry name" value="ATP-DEPENDENT DNA HELICASE HOMOLOG RECG, CHLOROPLASTIC"/>
    <property type="match status" value="1"/>
</dbReference>
<dbReference type="GO" id="GO:0005737">
    <property type="term" value="C:cytoplasm"/>
    <property type="evidence" value="ECO:0007669"/>
    <property type="project" value="UniProtKB-SubCell"/>
</dbReference>
<dbReference type="SMART" id="SM00490">
    <property type="entry name" value="HELICc"/>
    <property type="match status" value="1"/>
</dbReference>
<dbReference type="SMART" id="SM00982">
    <property type="entry name" value="TRCF"/>
    <property type="match status" value="1"/>
</dbReference>
<dbReference type="InterPro" id="IPR027417">
    <property type="entry name" value="P-loop_NTPase"/>
</dbReference>
<dbReference type="PATRIC" id="fig|796944.3.peg.1579"/>
<dbReference type="GO" id="GO:0005524">
    <property type="term" value="F:ATP binding"/>
    <property type="evidence" value="ECO:0007669"/>
    <property type="project" value="UniProtKB-UniRule"/>
</dbReference>
<dbReference type="InterPro" id="IPR001650">
    <property type="entry name" value="Helicase_C-like"/>
</dbReference>
<dbReference type="EC" id="3.6.4.-" evidence="9"/>
<dbReference type="GO" id="GO:0006355">
    <property type="term" value="P:regulation of DNA-templated transcription"/>
    <property type="evidence" value="ECO:0007669"/>
    <property type="project" value="UniProtKB-UniRule"/>
</dbReference>
<dbReference type="Proteomes" id="UP000003527">
    <property type="component" value="Unassembled WGS sequence"/>
</dbReference>